<dbReference type="Proteomes" id="UP000187251">
    <property type="component" value="Unassembled WGS sequence"/>
</dbReference>
<keyword evidence="3" id="KW-0645">Protease</keyword>
<dbReference type="OrthoDB" id="9806592at2"/>
<keyword evidence="4" id="KW-0378">Hydrolase</keyword>
<comment type="caution">
    <text evidence="7">The sequence shown here is derived from an EMBL/GenBank/DDBJ whole genome shotgun (WGS) entry which is preliminary data.</text>
</comment>
<dbReference type="InterPro" id="IPR029045">
    <property type="entry name" value="ClpP/crotonase-like_dom_sf"/>
</dbReference>
<sequence>MSVKALPRAPENRPCAAVTSNVVPRAFERWDTSIRAAVEDDADERTISVYDVIGYDWWTGEGVTAKRVSAALRNLGSGPVTVHVNSPGGDVFEGFAIYNLLREHKGEVTVKVLGLAASAASVIAMAGDTIQIARAGFFMVHNSWVMAAGNRHDLREIADWMEPFDAAMADIYVSRTGKGLAEVQRQMDGETWIAGSRAVEEGYADELLASDQVGKGDAKASASAVRRMEAAIRAAGLPRSEAQRLIQEFKSSLSDSAGSGARDATERGLRDSAAFSTIAATAASLTNILKPR</sequence>
<reference evidence="7 8" key="1">
    <citation type="submission" date="2016-09" db="EMBL/GenBank/DDBJ databases">
        <title>Phylogenomics of Achromobacter.</title>
        <authorList>
            <person name="Jeukens J."/>
            <person name="Freschi L."/>
            <person name="Vincent A.T."/>
            <person name="Emond-Rheault J.-G."/>
            <person name="Kukavica-Ibrulj I."/>
            <person name="Charette S.J."/>
            <person name="Levesque R.C."/>
        </authorList>
    </citation>
    <scope>NUCLEOTIDE SEQUENCE [LARGE SCALE GENOMIC DNA]</scope>
    <source>
        <strain evidence="7 8">AUS488</strain>
    </source>
</reference>
<evidence type="ECO:0000256" key="5">
    <source>
        <dbReference type="ARBA" id="ARBA00022825"/>
    </source>
</evidence>
<name>A0A1R1JUK5_ALCXX</name>
<dbReference type="PANTHER" id="PTHR10381">
    <property type="entry name" value="ATP-DEPENDENT CLP PROTEASE PROTEOLYTIC SUBUNIT"/>
    <property type="match status" value="1"/>
</dbReference>
<keyword evidence="2" id="KW-0963">Cytoplasm</keyword>
<dbReference type="GO" id="GO:0004176">
    <property type="term" value="F:ATP-dependent peptidase activity"/>
    <property type="evidence" value="ECO:0007669"/>
    <property type="project" value="InterPro"/>
</dbReference>
<evidence type="ECO:0000313" key="8">
    <source>
        <dbReference type="Proteomes" id="UP000187251"/>
    </source>
</evidence>
<comment type="similarity">
    <text evidence="1 6">Belongs to the peptidase S14 family.</text>
</comment>
<dbReference type="InterPro" id="IPR023562">
    <property type="entry name" value="ClpP/TepA"/>
</dbReference>
<dbReference type="GO" id="GO:0004252">
    <property type="term" value="F:serine-type endopeptidase activity"/>
    <property type="evidence" value="ECO:0007669"/>
    <property type="project" value="InterPro"/>
</dbReference>
<dbReference type="CDD" id="cd07016">
    <property type="entry name" value="S14_ClpP_1"/>
    <property type="match status" value="1"/>
</dbReference>
<keyword evidence="5" id="KW-0720">Serine protease</keyword>
<dbReference type="RefSeq" id="WP_076412050.1">
    <property type="nucleotide sequence ID" value="NZ_MJMN01000013.1"/>
</dbReference>
<dbReference type="PANTHER" id="PTHR10381:SF70">
    <property type="entry name" value="ATP-DEPENDENT CLP PROTEASE PROTEOLYTIC SUBUNIT"/>
    <property type="match status" value="1"/>
</dbReference>
<dbReference type="InterPro" id="IPR001907">
    <property type="entry name" value="ClpP"/>
</dbReference>
<dbReference type="AlphaFoldDB" id="A0A1R1JUK5"/>
<evidence type="ECO:0000313" key="7">
    <source>
        <dbReference type="EMBL" id="OMG87998.1"/>
    </source>
</evidence>
<accession>A0A1R1JUK5</accession>
<dbReference type="GO" id="GO:0051117">
    <property type="term" value="F:ATPase binding"/>
    <property type="evidence" value="ECO:0007669"/>
    <property type="project" value="TreeGrafter"/>
</dbReference>
<protein>
    <recommendedName>
        <fullName evidence="6">ATP-dependent Clp protease proteolytic subunit</fullName>
    </recommendedName>
</protein>
<evidence type="ECO:0000256" key="3">
    <source>
        <dbReference type="ARBA" id="ARBA00022670"/>
    </source>
</evidence>
<evidence type="ECO:0000256" key="2">
    <source>
        <dbReference type="ARBA" id="ARBA00022490"/>
    </source>
</evidence>
<evidence type="ECO:0000256" key="6">
    <source>
        <dbReference type="RuleBase" id="RU003567"/>
    </source>
</evidence>
<dbReference type="EMBL" id="MJMN01000013">
    <property type="protein sequence ID" value="OMG87998.1"/>
    <property type="molecule type" value="Genomic_DNA"/>
</dbReference>
<evidence type="ECO:0000256" key="1">
    <source>
        <dbReference type="ARBA" id="ARBA00007039"/>
    </source>
</evidence>
<dbReference type="SUPFAM" id="SSF52096">
    <property type="entry name" value="ClpP/crotonase"/>
    <property type="match status" value="1"/>
</dbReference>
<dbReference type="Pfam" id="PF00574">
    <property type="entry name" value="CLP_protease"/>
    <property type="match status" value="1"/>
</dbReference>
<dbReference type="GO" id="GO:0009368">
    <property type="term" value="C:endopeptidase Clp complex"/>
    <property type="evidence" value="ECO:0007669"/>
    <property type="project" value="TreeGrafter"/>
</dbReference>
<evidence type="ECO:0000256" key="4">
    <source>
        <dbReference type="ARBA" id="ARBA00022801"/>
    </source>
</evidence>
<dbReference type="GO" id="GO:0006515">
    <property type="term" value="P:protein quality control for misfolded or incompletely synthesized proteins"/>
    <property type="evidence" value="ECO:0007669"/>
    <property type="project" value="TreeGrafter"/>
</dbReference>
<proteinExistence type="inferred from homology"/>
<gene>
    <name evidence="7" type="ORF">BIZ92_10400</name>
</gene>
<dbReference type="NCBIfam" id="NF045542">
    <property type="entry name" value="Clp_rel_HeadMat"/>
    <property type="match status" value="1"/>
</dbReference>
<dbReference type="Gene3D" id="3.90.226.10">
    <property type="entry name" value="2-enoyl-CoA Hydratase, Chain A, domain 1"/>
    <property type="match status" value="1"/>
</dbReference>
<organism evidence="7 8">
    <name type="scientific">Alcaligenes xylosoxydans xylosoxydans</name>
    <name type="common">Achromobacter xylosoxidans</name>
    <dbReference type="NCBI Taxonomy" id="85698"/>
    <lineage>
        <taxon>Bacteria</taxon>
        <taxon>Pseudomonadati</taxon>
        <taxon>Pseudomonadota</taxon>
        <taxon>Betaproteobacteria</taxon>
        <taxon>Burkholderiales</taxon>
        <taxon>Alcaligenaceae</taxon>
        <taxon>Achromobacter</taxon>
    </lineage>
</organism>
<dbReference type="PRINTS" id="PR00127">
    <property type="entry name" value="CLPPROTEASEP"/>
</dbReference>